<accession>A0A9W7DPR3</accession>
<evidence type="ECO:0000313" key="6">
    <source>
        <dbReference type="Proteomes" id="UP001165082"/>
    </source>
</evidence>
<keyword evidence="1" id="KW-0175">Coiled coil</keyword>
<dbReference type="OrthoDB" id="66881at2759"/>
<dbReference type="InterPro" id="IPR001849">
    <property type="entry name" value="PH_domain"/>
</dbReference>
<comment type="caution">
    <text evidence="5">The sequence shown here is derived from an EMBL/GenBank/DDBJ whole genome shotgun (WGS) entry which is preliminary data.</text>
</comment>
<feature type="region of interest" description="Disordered" evidence="2">
    <location>
        <begin position="296"/>
        <end position="329"/>
    </location>
</feature>
<evidence type="ECO:0008006" key="7">
    <source>
        <dbReference type="Google" id="ProtNLM"/>
    </source>
</evidence>
<feature type="domain" description="PDZ" evidence="4">
    <location>
        <begin position="164"/>
        <end position="238"/>
    </location>
</feature>
<dbReference type="AlphaFoldDB" id="A0A9W7DPR3"/>
<evidence type="ECO:0000256" key="1">
    <source>
        <dbReference type="SAM" id="Coils"/>
    </source>
</evidence>
<dbReference type="Gene3D" id="2.30.42.10">
    <property type="match status" value="1"/>
</dbReference>
<evidence type="ECO:0000259" key="4">
    <source>
        <dbReference type="PROSITE" id="PS50106"/>
    </source>
</evidence>
<dbReference type="PROSITE" id="PS50106">
    <property type="entry name" value="PDZ"/>
    <property type="match status" value="1"/>
</dbReference>
<feature type="coiled-coil region" evidence="1">
    <location>
        <begin position="342"/>
        <end position="399"/>
    </location>
</feature>
<dbReference type="Proteomes" id="UP001165082">
    <property type="component" value="Unassembled WGS sequence"/>
</dbReference>
<dbReference type="SUPFAM" id="SSF50729">
    <property type="entry name" value="PH domain-like"/>
    <property type="match status" value="1"/>
</dbReference>
<name>A0A9W7DPR3_9STRA</name>
<evidence type="ECO:0000256" key="2">
    <source>
        <dbReference type="SAM" id="MobiDB-lite"/>
    </source>
</evidence>
<sequence length="797" mass="90083">MEGFLFKKARGESTFGRHNYRRCIYSTDGSTTKACSHPEFKHAFMIEHPDRRPLLLAAETASLKSLWVKAINDSSKLEPGEIPGKENPDRYMDQLGISVSRQRSLTKMTDEELESAFKFKALQTDPQHGGSKETYDRVHEAYNMLVQLKKQRVEDKKHVLVHFSADIKKGPPGEGFGMVVNVDDRHNIFVKRVLSCIVMNNATHNAHGEIRVGDEILGIDGESTAGWTLARLVQRLNDFRVPVGSNVSVMFQRRIKLPGDKAEVLDGKVRGVEGLLEPDDEDGLKKGGESMQSIETLPAEDSLPAEDQEIPEVEDNKNDDGDGGRDGTHDLAAKHEEFMDHQERMNERMEMLESTNENSTLRAENERLKQALEETQKKLEMVEAKKEEVEITLRETIHKTEEFFVSQSRINDAINKTTNVGELPEGGAWEVPEKLELTDVGSAEQLIEVEHRLLKMGLRVEGDPSEQKEEVFVESSKAIDMLNSTFDPETAFDSLTELSEPKGYVEDDEELPAALRHYGDYKETAGPVDVFEDHDEDDDEDDEKHTARMARVGRGISFHINDPDYIPGNNDNDAEAEKEAEEAFENEVNPYVRRKSKVKHNTTTISTLWNQNVQSEKLVERKRRESQYGHGVTYKNEFARRQVSPHMDMLVEGLLKGVPAANNRVITAKDRVRIHDDLESCKRPGGPNRKARGRSKSPSKRTNMTSLHATYDRSFSPAKTHGGISEQHLEELGFRTQQEDPMLLAKLAENAEKLKLNEHRVARHSPSKRLKEKDKLLVKKLLKKRTGGVGGGRTGMQ</sequence>
<feature type="compositionally biased region" description="Basic and acidic residues" evidence="2">
    <location>
        <begin position="314"/>
        <end position="329"/>
    </location>
</feature>
<proteinExistence type="predicted"/>
<dbReference type="Gene3D" id="2.30.29.30">
    <property type="entry name" value="Pleckstrin-homology domain (PH domain)/Phosphotyrosine-binding domain (PTB)"/>
    <property type="match status" value="1"/>
</dbReference>
<feature type="compositionally biased region" description="Basic residues" evidence="2">
    <location>
        <begin position="689"/>
        <end position="699"/>
    </location>
</feature>
<dbReference type="InterPro" id="IPR001478">
    <property type="entry name" value="PDZ"/>
</dbReference>
<gene>
    <name evidence="5" type="ORF">TrRE_jg4698</name>
</gene>
<evidence type="ECO:0000313" key="5">
    <source>
        <dbReference type="EMBL" id="GMH50132.1"/>
    </source>
</evidence>
<organism evidence="5 6">
    <name type="scientific">Triparma retinervis</name>
    <dbReference type="NCBI Taxonomy" id="2557542"/>
    <lineage>
        <taxon>Eukaryota</taxon>
        <taxon>Sar</taxon>
        <taxon>Stramenopiles</taxon>
        <taxon>Ochrophyta</taxon>
        <taxon>Bolidophyceae</taxon>
        <taxon>Parmales</taxon>
        <taxon>Triparmaceae</taxon>
        <taxon>Triparma</taxon>
    </lineage>
</organism>
<keyword evidence="6" id="KW-1185">Reference proteome</keyword>
<feature type="region of interest" description="Disordered" evidence="2">
    <location>
        <begin position="677"/>
        <end position="707"/>
    </location>
</feature>
<dbReference type="CDD" id="cd00821">
    <property type="entry name" value="PH"/>
    <property type="match status" value="1"/>
</dbReference>
<feature type="compositionally biased region" description="Acidic residues" evidence="2">
    <location>
        <begin position="303"/>
        <end position="313"/>
    </location>
</feature>
<reference evidence="5" key="1">
    <citation type="submission" date="2022-07" db="EMBL/GenBank/DDBJ databases">
        <title>Genome analysis of Parmales, a sister group of diatoms, reveals the evolutionary specialization of diatoms from phago-mixotrophs to photoautotrophs.</title>
        <authorList>
            <person name="Ban H."/>
            <person name="Sato S."/>
            <person name="Yoshikawa S."/>
            <person name="Kazumasa Y."/>
            <person name="Nakamura Y."/>
            <person name="Ichinomiya M."/>
            <person name="Saitoh K."/>
            <person name="Sato N."/>
            <person name="Blanc-Mathieu R."/>
            <person name="Endo H."/>
            <person name="Kuwata A."/>
            <person name="Ogata H."/>
        </authorList>
    </citation>
    <scope>NUCLEOTIDE SEQUENCE</scope>
</reference>
<dbReference type="InterPro" id="IPR036034">
    <property type="entry name" value="PDZ_sf"/>
</dbReference>
<evidence type="ECO:0000259" key="3">
    <source>
        <dbReference type="PROSITE" id="PS50003"/>
    </source>
</evidence>
<dbReference type="InterPro" id="IPR011993">
    <property type="entry name" value="PH-like_dom_sf"/>
</dbReference>
<dbReference type="PROSITE" id="PS50003">
    <property type="entry name" value="PH_DOMAIN"/>
    <property type="match status" value="1"/>
</dbReference>
<dbReference type="Pfam" id="PF00595">
    <property type="entry name" value="PDZ"/>
    <property type="match status" value="1"/>
</dbReference>
<dbReference type="EMBL" id="BRXZ01001934">
    <property type="protein sequence ID" value="GMH50132.1"/>
    <property type="molecule type" value="Genomic_DNA"/>
</dbReference>
<feature type="domain" description="PH" evidence="3">
    <location>
        <begin position="1"/>
        <end position="76"/>
    </location>
</feature>
<protein>
    <recommendedName>
        <fullName evidence="7">PDZ domain-containing protein</fullName>
    </recommendedName>
</protein>
<dbReference type="SUPFAM" id="SSF50156">
    <property type="entry name" value="PDZ domain-like"/>
    <property type="match status" value="1"/>
</dbReference>